<evidence type="ECO:0000313" key="4">
    <source>
        <dbReference type="Proteomes" id="UP000294801"/>
    </source>
</evidence>
<dbReference type="InterPro" id="IPR013762">
    <property type="entry name" value="Integrase-like_cat_sf"/>
</dbReference>
<proteinExistence type="predicted"/>
<keyword evidence="1" id="KW-0233">DNA recombination</keyword>
<evidence type="ECO:0000256" key="1">
    <source>
        <dbReference type="ARBA" id="ARBA00023172"/>
    </source>
</evidence>
<organism evidence="3 4">
    <name type="scientific">Gulbenkiania mobilis</name>
    <dbReference type="NCBI Taxonomy" id="397457"/>
    <lineage>
        <taxon>Bacteria</taxon>
        <taxon>Pseudomonadati</taxon>
        <taxon>Pseudomonadota</taxon>
        <taxon>Betaproteobacteria</taxon>
        <taxon>Neisseriales</taxon>
        <taxon>Chromobacteriaceae</taxon>
        <taxon>Gulbenkiania</taxon>
    </lineage>
</organism>
<dbReference type="SUPFAM" id="SSF56349">
    <property type="entry name" value="DNA breaking-rejoining enzymes"/>
    <property type="match status" value="1"/>
</dbReference>
<evidence type="ECO:0008006" key="5">
    <source>
        <dbReference type="Google" id="ProtNLM"/>
    </source>
</evidence>
<dbReference type="EMBL" id="SMDA01000013">
    <property type="protein sequence ID" value="TCW28253.1"/>
    <property type="molecule type" value="Genomic_DNA"/>
</dbReference>
<feature type="region of interest" description="Disordered" evidence="2">
    <location>
        <begin position="494"/>
        <end position="517"/>
    </location>
</feature>
<dbReference type="Proteomes" id="UP000294801">
    <property type="component" value="Unassembled WGS sequence"/>
</dbReference>
<evidence type="ECO:0000313" key="3">
    <source>
        <dbReference type="EMBL" id="TCW28253.1"/>
    </source>
</evidence>
<evidence type="ECO:0000256" key="2">
    <source>
        <dbReference type="SAM" id="MobiDB-lite"/>
    </source>
</evidence>
<gene>
    <name evidence="3" type="ORF">EV669_1139</name>
</gene>
<feature type="non-terminal residue" evidence="3">
    <location>
        <position position="1"/>
    </location>
</feature>
<accession>A0ABY2CTF8</accession>
<dbReference type="Gene3D" id="1.10.443.10">
    <property type="entry name" value="Intergrase catalytic core"/>
    <property type="match status" value="1"/>
</dbReference>
<comment type="caution">
    <text evidence="3">The sequence shown here is derived from an EMBL/GenBank/DDBJ whole genome shotgun (WGS) entry which is preliminary data.</text>
</comment>
<keyword evidence="4" id="KW-1185">Reference proteome</keyword>
<dbReference type="InterPro" id="IPR011010">
    <property type="entry name" value="DNA_brk_join_enz"/>
</dbReference>
<name>A0ABY2CTF8_GULMO</name>
<sequence length="517" mass="57069">FPGDGETVDGASVAGHLGDLRGGEYNAEVVVKNIKPLLQTGAVGNSPKTGEASAPLDLSHPSLLPYLRVIADVTRRFGPSLSAQQIQLVADELAGVLSAAGSGKHAGIRSVRSWLLAVMNSAVAGEFIAEFAPNIARWRKNRQEAMEAAQSRAPVQQSEAEVNEMIDANEMVALIESCRREMQAMLPADEFASLSSKTRQDYRQLGRTLLQRARYAEGGAAEVMTATLRPTTFYKRVAALRYCLYADLVEQLKSLRSALSARPVDELQVMAIQAQLQQQRAFLREFDMARQSGHPGERRKRASKRQALRGLPGDWRERLYQRAAKGKYADAILVAALTGCRPEELRQGVHIRWVNNPRNDMGEINFEIDGAKVKAHQGQPHRLIAYGAHDPHPLLEALRIRLAGRRELLVCIDSPVNFTVEVRRLARHLWPKHKHAITAYCLRHQWAADLKRHAAADSVSQGLGHASAKTRRHYGQANQASSRHALHPIAIEAERSVRPATAKAPRHRAASSKTVTP</sequence>
<protein>
    <recommendedName>
        <fullName evidence="5">Site-specific integrase</fullName>
    </recommendedName>
</protein>
<reference evidence="3 4" key="1">
    <citation type="submission" date="2019-03" db="EMBL/GenBank/DDBJ databases">
        <title>Genomic Encyclopedia of Type Strains, Phase IV (KMG-IV): sequencing the most valuable type-strain genomes for metagenomic binning, comparative biology and taxonomic classification.</title>
        <authorList>
            <person name="Goeker M."/>
        </authorList>
    </citation>
    <scope>NUCLEOTIDE SEQUENCE [LARGE SCALE GENOMIC DNA]</scope>
    <source>
        <strain evidence="3 4">DSM 18507</strain>
    </source>
</reference>